<name>A0A926VA04_9CYAN</name>
<dbReference type="RefSeq" id="WP_190461120.1">
    <property type="nucleotide sequence ID" value="NZ_JACJPW010000001.1"/>
</dbReference>
<dbReference type="Proteomes" id="UP000641646">
    <property type="component" value="Unassembled WGS sequence"/>
</dbReference>
<organism evidence="1 2">
    <name type="scientific">Aerosakkonema funiforme FACHB-1375</name>
    <dbReference type="NCBI Taxonomy" id="2949571"/>
    <lineage>
        <taxon>Bacteria</taxon>
        <taxon>Bacillati</taxon>
        <taxon>Cyanobacteriota</taxon>
        <taxon>Cyanophyceae</taxon>
        <taxon>Oscillatoriophycideae</taxon>
        <taxon>Aerosakkonematales</taxon>
        <taxon>Aerosakkonemataceae</taxon>
        <taxon>Aerosakkonema</taxon>
    </lineage>
</organism>
<keyword evidence="2" id="KW-1185">Reference proteome</keyword>
<sequence>MTQTPSNNGNSTRLDRIEAILERTVEDTSELRSALTQLTAQTVADREADERIAIGFGPIHRAGKQLGRENGTIPGGNCV</sequence>
<accession>A0A926VA04</accession>
<evidence type="ECO:0000313" key="1">
    <source>
        <dbReference type="EMBL" id="MBD2179700.1"/>
    </source>
</evidence>
<protein>
    <submittedName>
        <fullName evidence="1">Uncharacterized protein</fullName>
    </submittedName>
</protein>
<proteinExistence type="predicted"/>
<comment type="caution">
    <text evidence="1">The sequence shown here is derived from an EMBL/GenBank/DDBJ whole genome shotgun (WGS) entry which is preliminary data.</text>
</comment>
<dbReference type="AlphaFoldDB" id="A0A926VA04"/>
<evidence type="ECO:0000313" key="2">
    <source>
        <dbReference type="Proteomes" id="UP000641646"/>
    </source>
</evidence>
<reference evidence="1" key="2">
    <citation type="submission" date="2020-08" db="EMBL/GenBank/DDBJ databases">
        <authorList>
            <person name="Chen M."/>
            <person name="Teng W."/>
            <person name="Zhao L."/>
            <person name="Hu C."/>
            <person name="Zhou Y."/>
            <person name="Han B."/>
            <person name="Song L."/>
            <person name="Shu W."/>
        </authorList>
    </citation>
    <scope>NUCLEOTIDE SEQUENCE</scope>
    <source>
        <strain evidence="1">FACHB-1375</strain>
    </source>
</reference>
<gene>
    <name evidence="1" type="ORF">H6G03_01000</name>
</gene>
<dbReference type="EMBL" id="JACJPW010000001">
    <property type="protein sequence ID" value="MBD2179700.1"/>
    <property type="molecule type" value="Genomic_DNA"/>
</dbReference>
<reference evidence="1" key="1">
    <citation type="journal article" date="2015" name="ISME J.">
        <title>Draft Genome Sequence of Streptomyces incarnatus NRRL8089, which Produces the Nucleoside Antibiotic Sinefungin.</title>
        <authorList>
            <person name="Oshima K."/>
            <person name="Hattori M."/>
            <person name="Shimizu H."/>
            <person name="Fukuda K."/>
            <person name="Nemoto M."/>
            <person name="Inagaki K."/>
            <person name="Tamura T."/>
        </authorList>
    </citation>
    <scope>NUCLEOTIDE SEQUENCE</scope>
    <source>
        <strain evidence="1">FACHB-1375</strain>
    </source>
</reference>